<dbReference type="Proteomes" id="UP000031275">
    <property type="component" value="Unassembled WGS sequence"/>
</dbReference>
<dbReference type="Gene3D" id="3.40.50.1820">
    <property type="entry name" value="alpha/beta hydrolase"/>
    <property type="match status" value="1"/>
</dbReference>
<evidence type="ECO:0000259" key="2">
    <source>
        <dbReference type="Pfam" id="PF05057"/>
    </source>
</evidence>
<feature type="signal peptide" evidence="1">
    <location>
        <begin position="1"/>
        <end position="18"/>
    </location>
</feature>
<proteinExistence type="predicted"/>
<dbReference type="RefSeq" id="WP_039341126.1">
    <property type="nucleotide sequence ID" value="NZ_JSYK01000002.1"/>
</dbReference>
<gene>
    <name evidence="3" type="ORF">OA84_01040</name>
</gene>
<evidence type="ECO:0000256" key="1">
    <source>
        <dbReference type="SAM" id="SignalP"/>
    </source>
</evidence>
<evidence type="ECO:0000313" key="3">
    <source>
        <dbReference type="EMBL" id="KIA84168.1"/>
    </source>
</evidence>
<protein>
    <recommendedName>
        <fullName evidence="2">DUF676 domain-containing protein</fullName>
    </recommendedName>
</protein>
<organism evidence="3 4">
    <name type="scientific">Kaistella solincola</name>
    <dbReference type="NCBI Taxonomy" id="510955"/>
    <lineage>
        <taxon>Bacteria</taxon>
        <taxon>Pseudomonadati</taxon>
        <taxon>Bacteroidota</taxon>
        <taxon>Flavobacteriia</taxon>
        <taxon>Flavobacteriales</taxon>
        <taxon>Weeksellaceae</taxon>
        <taxon>Chryseobacterium group</taxon>
        <taxon>Kaistella</taxon>
    </lineage>
</organism>
<name>A0ABR4ZS68_9FLAO</name>
<feature type="domain" description="DUF676" evidence="2">
    <location>
        <begin position="450"/>
        <end position="512"/>
    </location>
</feature>
<evidence type="ECO:0000313" key="4">
    <source>
        <dbReference type="Proteomes" id="UP000031275"/>
    </source>
</evidence>
<keyword evidence="4" id="KW-1185">Reference proteome</keyword>
<sequence>MKTTLKLLAIALVANLNAQIIPSAEQTQQQQQAFYRDATAVVKQNINPQTGVPYLATGINLSMVDSFANLYQFNDADYNTADAALFLQAMSELYQASSQSQFLSASALEAKRNPQMIMQNISARTTTLNTVQIGIINTDFDFLFYDSENESNGGLTFQNGLFQPIAGKPSAFIKHLVMIAPQKSSVSAEGGVVSFQINPDIYFNKGKKITNLTANFGDGINQNLITNGSVNTAVFSVNYSNPGEKVIPFNITYEDGSTFTTYGSILVTFPQSTYTTYAATSCTVKTNVIPYTSKIPYQAWGETAPKYGKMEYKIFYANDNQTGVCGMDRVKKPFIVIDGFDPGDKRRIEAIDCDENCKKLLDEDTRNNFGSKYKSIYDLMSYKIDPNNPNETPQKLTDILTQKGYDVIIINLPTERDPNNFDKIIQDYGADFIERNAMSFVSFLQDVNASMHSRGITEKAVVVGPSMGGQITRYALAYMEKKQQETGDTYWDHNAKLWISMDSPHQGANISLALQGSIAFLGYNRGMEEAKGNYEKQLMTPAARQMLIEHAEEKLYGQNGGISPYYTSYQQNLHNNGLQGSNGYPLNLKKIAIVNGSITGTKNLTPTQTILDMRGYIDLSWAFFHWTINTFRSTQLAQPEYQQSNLLYHIGSAKLGLPVWGSLELSRPNGFSKGSLDAVPGGYYNAINDFKVQSAQTLRKMKQRRRYYIPNAEETPTNPQSFISTHSALDTSGFSDWYQPINKNLVCTGQTPFDSYYGEDKNMDHISFTPNMVAWLIGWLDGNEIPPPAIGSENLLINGNTLLCNNDTSIYNLNVCGLSTAINWNIENGSIISQNSNSITVKATNNGLMKITASFPNSSIAPLVKKVWVGKPSVYYELNPNGNYVYYTLKSTNPEVTLQEQGITSITCATISNTGGSISSNCDSGLAHGPSYNWYIERKILATNNCGTYETIQGITPPAPDPCDGYRIVKTNNSKNNYRIIDPCSGSNRTMDDQKFRNIKTQIADTKGNIAFETTDSEFDVSRLLTGVYYVRIIKNNNIVHNQTIIKE</sequence>
<comment type="caution">
    <text evidence="3">The sequence shown here is derived from an EMBL/GenBank/DDBJ whole genome shotgun (WGS) entry which is preliminary data.</text>
</comment>
<feature type="chain" id="PRO_5045717873" description="DUF676 domain-containing protein" evidence="1">
    <location>
        <begin position="19"/>
        <end position="1048"/>
    </location>
</feature>
<dbReference type="SUPFAM" id="SSF53474">
    <property type="entry name" value="alpha/beta-Hydrolases"/>
    <property type="match status" value="1"/>
</dbReference>
<dbReference type="InterPro" id="IPR007751">
    <property type="entry name" value="DUF676_lipase-like"/>
</dbReference>
<accession>A0ABR4ZS68</accession>
<dbReference type="InterPro" id="IPR029058">
    <property type="entry name" value="AB_hydrolase_fold"/>
</dbReference>
<dbReference type="EMBL" id="JSYK01000002">
    <property type="protein sequence ID" value="KIA84168.1"/>
    <property type="molecule type" value="Genomic_DNA"/>
</dbReference>
<keyword evidence="1" id="KW-0732">Signal</keyword>
<dbReference type="Pfam" id="PF05057">
    <property type="entry name" value="DUF676"/>
    <property type="match status" value="1"/>
</dbReference>
<reference evidence="3 4" key="1">
    <citation type="submission" date="2014-10" db="EMBL/GenBank/DDBJ databases">
        <title>Kaistella solincola genome.</title>
        <authorList>
            <person name="Newman J.D."/>
        </authorList>
    </citation>
    <scope>NUCLEOTIDE SEQUENCE [LARGE SCALE GENOMIC DNA]</scope>
    <source>
        <strain evidence="3 4">DSM 22468</strain>
    </source>
</reference>